<dbReference type="RefSeq" id="WP_321390988.1">
    <property type="nucleotide sequence ID" value="NZ_CP139487.1"/>
</dbReference>
<evidence type="ECO:0000313" key="2">
    <source>
        <dbReference type="Proteomes" id="UP001324634"/>
    </source>
</evidence>
<dbReference type="KEGG" id="psti:SOO65_13630"/>
<protein>
    <submittedName>
        <fullName evidence="1">Uncharacterized protein</fullName>
    </submittedName>
</protein>
<gene>
    <name evidence="1" type="ORF">SOO65_13630</name>
</gene>
<sequence>MLKKMFVVGLLLIASMSLLLFQNFTTSTPQLSDLRTPYFKSLDASLNTWLNLDIITYSTGHVCKATTVSSGVNASQIGKPYLTPKIHRLAALLKDLSAIHPYVDQPRQEKIVKISKKVYQYLYRQIDWNQKLFKDDYGLCFKGIATSYAFLTTPEVVIGLYGLYKILPATDPDAIKLKSIIPTFVVSHLKSSDGWMTPIGGKVEKPSANFMGLNLSVLSILNDVDPNNAYFVNLKHRLTTDYAWIRSSWVNYASEQVCGEPMLYGGWSHQAPSVVARMNGRELDCDYFKQDNLDPFAINLRSYYLQKVSYHSIITNGLLDLKKLLVTRGACNLVAYGSQGTCVEIDVIANGASGWVLELMKADGSIPTAYQSYEIDEFNYFNDKSGNRPGIKSVMNTIKNQKPESIYYGIGFPDNGSIRTKKSLKAYKDRIYKLYDYEVRRGTVIELGDSFFIAERMLQ</sequence>
<evidence type="ECO:0000313" key="1">
    <source>
        <dbReference type="EMBL" id="WPU63730.1"/>
    </source>
</evidence>
<accession>A0AAX4HKH2</accession>
<proteinExistence type="predicted"/>
<reference evidence="1 2" key="1">
    <citation type="submission" date="2023-11" db="EMBL/GenBank/DDBJ databases">
        <title>Peredibacter starrii A3.12.</title>
        <authorList>
            <person name="Mitchell R.J."/>
        </authorList>
    </citation>
    <scope>NUCLEOTIDE SEQUENCE [LARGE SCALE GENOMIC DNA]</scope>
    <source>
        <strain evidence="1 2">A3.12</strain>
    </source>
</reference>
<name>A0AAX4HKH2_9BACT</name>
<keyword evidence="2" id="KW-1185">Reference proteome</keyword>
<dbReference type="EMBL" id="CP139487">
    <property type="protein sequence ID" value="WPU63730.1"/>
    <property type="molecule type" value="Genomic_DNA"/>
</dbReference>
<dbReference type="Proteomes" id="UP001324634">
    <property type="component" value="Chromosome"/>
</dbReference>
<organism evidence="1 2">
    <name type="scientific">Peredibacter starrii</name>
    <dbReference type="NCBI Taxonomy" id="28202"/>
    <lineage>
        <taxon>Bacteria</taxon>
        <taxon>Pseudomonadati</taxon>
        <taxon>Bdellovibrionota</taxon>
        <taxon>Bacteriovoracia</taxon>
        <taxon>Bacteriovoracales</taxon>
        <taxon>Bacteriovoracaceae</taxon>
        <taxon>Peredibacter</taxon>
    </lineage>
</organism>
<dbReference type="AlphaFoldDB" id="A0AAX4HKH2"/>